<dbReference type="EMBL" id="JHEH01000018">
    <property type="protein sequence ID" value="KEP69102.1"/>
    <property type="molecule type" value="Genomic_DNA"/>
</dbReference>
<dbReference type="InterPro" id="IPR038375">
    <property type="entry name" value="NDUFAF7_sf"/>
</dbReference>
<dbReference type="PANTHER" id="PTHR12049">
    <property type="entry name" value="PROTEIN ARGININE METHYLTRANSFERASE NDUFAF7, MITOCHONDRIAL"/>
    <property type="match status" value="1"/>
</dbReference>
<dbReference type="STRING" id="1185766.SAMN05216224_101581"/>
<evidence type="ECO:0000313" key="3">
    <source>
        <dbReference type="EMBL" id="KEP69102.1"/>
    </source>
</evidence>
<organism evidence="3 4">
    <name type="scientific">Thioclava dalianensis</name>
    <dbReference type="NCBI Taxonomy" id="1185766"/>
    <lineage>
        <taxon>Bacteria</taxon>
        <taxon>Pseudomonadati</taxon>
        <taxon>Pseudomonadota</taxon>
        <taxon>Alphaproteobacteria</taxon>
        <taxon>Rhodobacterales</taxon>
        <taxon>Paracoccaceae</taxon>
        <taxon>Thioclava</taxon>
    </lineage>
</organism>
<dbReference type="InterPro" id="IPR003788">
    <property type="entry name" value="NDUFAF7"/>
</dbReference>
<gene>
    <name evidence="3" type="ORF">DL1_05795</name>
</gene>
<dbReference type="GO" id="GO:0035243">
    <property type="term" value="F:protein-arginine omega-N symmetric methyltransferase activity"/>
    <property type="evidence" value="ECO:0007669"/>
    <property type="project" value="TreeGrafter"/>
</dbReference>
<evidence type="ECO:0000313" key="4">
    <source>
        <dbReference type="Proteomes" id="UP000027725"/>
    </source>
</evidence>
<reference evidence="3 4" key="1">
    <citation type="submission" date="2014-03" db="EMBL/GenBank/DDBJ databases">
        <title>The draft genome sequence of Thioclava dalianensis DLFJ1-1.</title>
        <authorList>
            <person name="Lai Q."/>
            <person name="Shao Z."/>
        </authorList>
    </citation>
    <scope>NUCLEOTIDE SEQUENCE [LARGE SCALE GENOMIC DNA]</scope>
    <source>
        <strain evidence="3 4">DLFJ1-1</strain>
    </source>
</reference>
<protein>
    <submittedName>
        <fullName evidence="3">ATP synthase subunit beta</fullName>
    </submittedName>
</protein>
<dbReference type="Proteomes" id="UP000027725">
    <property type="component" value="Unassembled WGS sequence"/>
</dbReference>
<dbReference type="Pfam" id="PF02636">
    <property type="entry name" value="Methyltransf_28"/>
    <property type="match status" value="1"/>
</dbReference>
<evidence type="ECO:0000256" key="1">
    <source>
        <dbReference type="ARBA" id="ARBA00022603"/>
    </source>
</evidence>
<proteinExistence type="predicted"/>
<comment type="caution">
    <text evidence="3">The sequence shown here is derived from an EMBL/GenBank/DDBJ whole genome shotgun (WGS) entry which is preliminary data.</text>
</comment>
<sequence length="358" mass="38396">MSGLKKQMAAQIATEGPMRLDRYMASCLLHPDYGYYATRDPFGTGGDFITAPEISQMFGEMIGLCLAQSWLEQGRPDRIVLAEAGPGRGTLMADILRAMRAVPGLIEAASIHLIEASPTLREIQRATLAAHPVHWHESIKDLPSGPLYFVANEFLDALPIRQFERAETGWAERQVGAAPDGTLHPGLSPPARLEALEPHWARTRPGDVIETCVPATAFVETLAARIAAQGGCGLLVDYGNWRSLGDTFQALRNHQPVDPFAEPGEADLTAHVAFEPLAEAATAAGALVSAMTPQGVFLERLGIAERARMLAGKMSGAALENHIAAHRRLTHPAEMGQLFQTLALVPQGAALPPGFDPA</sequence>
<name>A0A074U357_9RHOB</name>
<evidence type="ECO:0000256" key="2">
    <source>
        <dbReference type="ARBA" id="ARBA00022679"/>
    </source>
</evidence>
<dbReference type="AlphaFoldDB" id="A0A074U357"/>
<dbReference type="eggNOG" id="COG1565">
    <property type="taxonomic scope" value="Bacteria"/>
</dbReference>
<dbReference type="PANTHER" id="PTHR12049:SF7">
    <property type="entry name" value="PROTEIN ARGININE METHYLTRANSFERASE NDUFAF7, MITOCHONDRIAL"/>
    <property type="match status" value="1"/>
</dbReference>
<dbReference type="OrthoDB" id="9794208at2"/>
<dbReference type="GO" id="GO:0032259">
    <property type="term" value="P:methylation"/>
    <property type="evidence" value="ECO:0007669"/>
    <property type="project" value="UniProtKB-KW"/>
</dbReference>
<dbReference type="InterPro" id="IPR029063">
    <property type="entry name" value="SAM-dependent_MTases_sf"/>
</dbReference>
<dbReference type="SUPFAM" id="SSF53335">
    <property type="entry name" value="S-adenosyl-L-methionine-dependent methyltransferases"/>
    <property type="match status" value="1"/>
</dbReference>
<keyword evidence="1" id="KW-0489">Methyltransferase</keyword>
<dbReference type="RefSeq" id="WP_038067386.1">
    <property type="nucleotide sequence ID" value="NZ_FOVB01000001.1"/>
</dbReference>
<accession>A0A074U357</accession>
<dbReference type="Gene3D" id="3.40.50.12710">
    <property type="match status" value="1"/>
</dbReference>
<keyword evidence="4" id="KW-1185">Reference proteome</keyword>
<keyword evidence="2" id="KW-0808">Transferase</keyword>